<comment type="caution">
    <text evidence="2">The sequence shown here is derived from an EMBL/GenBank/DDBJ whole genome shotgun (WGS) entry which is preliminary data.</text>
</comment>
<evidence type="ECO:0000313" key="3">
    <source>
        <dbReference type="Proteomes" id="UP000238322"/>
    </source>
</evidence>
<feature type="transmembrane region" description="Helical" evidence="1">
    <location>
        <begin position="95"/>
        <end position="118"/>
    </location>
</feature>
<sequence>MMQPNEDNPYLSPAETNTPQVAREVILRRVALAWQFPLIGVLLGVAGIAISALPIATSLSVLVLMMIMLCWVFGITMFAYGLIMARGYEGVWPHLLGGLTANMFLTGILCSGVAYLFLNVPSPVPAARPLPTVEAAAWPDNE</sequence>
<dbReference type="RefSeq" id="WP_105329869.1">
    <property type="nucleotide sequence ID" value="NZ_PUHY01000010.1"/>
</dbReference>
<evidence type="ECO:0000256" key="1">
    <source>
        <dbReference type="SAM" id="Phobius"/>
    </source>
</evidence>
<dbReference type="AlphaFoldDB" id="A0A2S8FPM5"/>
<protein>
    <submittedName>
        <fullName evidence="2">Uncharacterized protein</fullName>
    </submittedName>
</protein>
<keyword evidence="1" id="KW-1133">Transmembrane helix</keyword>
<gene>
    <name evidence="2" type="ORF">C5Y83_11415</name>
</gene>
<accession>A0A2S8FPM5</accession>
<dbReference type="EMBL" id="PUHY01000010">
    <property type="protein sequence ID" value="PQO34143.1"/>
    <property type="molecule type" value="Genomic_DNA"/>
</dbReference>
<name>A0A2S8FPM5_9BACT</name>
<organism evidence="2 3">
    <name type="scientific">Blastopirellula marina</name>
    <dbReference type="NCBI Taxonomy" id="124"/>
    <lineage>
        <taxon>Bacteria</taxon>
        <taxon>Pseudomonadati</taxon>
        <taxon>Planctomycetota</taxon>
        <taxon>Planctomycetia</taxon>
        <taxon>Pirellulales</taxon>
        <taxon>Pirellulaceae</taxon>
        <taxon>Blastopirellula</taxon>
    </lineage>
</organism>
<feature type="transmembrane region" description="Helical" evidence="1">
    <location>
        <begin position="61"/>
        <end position="83"/>
    </location>
</feature>
<keyword evidence="1" id="KW-0812">Transmembrane</keyword>
<feature type="transmembrane region" description="Helical" evidence="1">
    <location>
        <begin position="32"/>
        <end position="55"/>
    </location>
</feature>
<dbReference type="Proteomes" id="UP000238322">
    <property type="component" value="Unassembled WGS sequence"/>
</dbReference>
<reference evidence="2 3" key="1">
    <citation type="submission" date="2018-02" db="EMBL/GenBank/DDBJ databases">
        <title>Comparative genomes isolates from brazilian mangrove.</title>
        <authorList>
            <person name="Araujo J.E."/>
            <person name="Taketani R.G."/>
            <person name="Silva M.C.P."/>
            <person name="Loureco M.V."/>
            <person name="Andreote F.D."/>
        </authorList>
    </citation>
    <scope>NUCLEOTIDE SEQUENCE [LARGE SCALE GENOMIC DNA]</scope>
    <source>
        <strain evidence="2 3">Hex-1 MGV</strain>
    </source>
</reference>
<proteinExistence type="predicted"/>
<evidence type="ECO:0000313" key="2">
    <source>
        <dbReference type="EMBL" id="PQO34143.1"/>
    </source>
</evidence>
<keyword evidence="1" id="KW-0472">Membrane</keyword>